<proteinExistence type="predicted"/>
<protein>
    <submittedName>
        <fullName evidence="1">Uncharacterized protein</fullName>
    </submittedName>
</protein>
<sequence>MVQTSATSPSGWDVTKKYIVTASTCTLNPTSHKSGDIYRYDDINGTWVCAGVSYESATGWARANIYELAGTSSALGIPAALDAMKANFITGIKNYIDVNDIAFH</sequence>
<evidence type="ECO:0000313" key="1">
    <source>
        <dbReference type="EMBL" id="DAE30686.1"/>
    </source>
</evidence>
<name>A0A8S5RH21_9VIRU</name>
<reference evidence="1" key="1">
    <citation type="journal article" date="2021" name="Proc. Natl. Acad. Sci. U.S.A.">
        <title>A Catalog of Tens of Thousands of Viruses from Human Metagenomes Reveals Hidden Associations with Chronic Diseases.</title>
        <authorList>
            <person name="Tisza M.J."/>
            <person name="Buck C.B."/>
        </authorList>
    </citation>
    <scope>NUCLEOTIDE SEQUENCE</scope>
    <source>
        <strain evidence="1">CtML55</strain>
    </source>
</reference>
<accession>A0A8S5RH21</accession>
<organism evidence="1">
    <name type="scientific">virus sp. ctML55</name>
    <dbReference type="NCBI Taxonomy" id="2827627"/>
    <lineage>
        <taxon>Viruses</taxon>
    </lineage>
</organism>
<dbReference type="EMBL" id="BK059105">
    <property type="protein sequence ID" value="DAE30686.1"/>
    <property type="molecule type" value="Genomic_DNA"/>
</dbReference>